<proteinExistence type="predicted"/>
<dbReference type="GO" id="GO:0052618">
    <property type="term" value="F:coenzyme F420-0:L-glutamate ligase activity"/>
    <property type="evidence" value="ECO:0007669"/>
    <property type="project" value="UniProtKB-EC"/>
</dbReference>
<protein>
    <submittedName>
        <fullName evidence="2">Coenzyme F420-0:L-glutamate ligase</fullName>
        <ecNumber evidence="2">6.3.2.31</ecNumber>
    </submittedName>
</protein>
<dbReference type="Pfam" id="PF01996">
    <property type="entry name" value="F420_ligase"/>
    <property type="match status" value="1"/>
</dbReference>
<dbReference type="EC" id="6.3.2.31" evidence="2"/>
<feature type="non-terminal residue" evidence="2">
    <location>
        <position position="77"/>
    </location>
</feature>
<organism evidence="2 3">
    <name type="scientific">Georgenia halotolerans</name>
    <dbReference type="NCBI Taxonomy" id="3028317"/>
    <lineage>
        <taxon>Bacteria</taxon>
        <taxon>Bacillati</taxon>
        <taxon>Actinomycetota</taxon>
        <taxon>Actinomycetes</taxon>
        <taxon>Micrococcales</taxon>
        <taxon>Bogoriellaceae</taxon>
        <taxon>Georgenia</taxon>
    </lineage>
</organism>
<dbReference type="SUPFAM" id="SSF144010">
    <property type="entry name" value="CofE-like"/>
    <property type="match status" value="1"/>
</dbReference>
<accession>A0ABT5TUW7</accession>
<sequence>MMLMVQAPAGVPTVTSGDDLAALLTPVLGTLTWPDGSVGVADGDVVVVASKVVAKAEGRLVAARDAAERDRVIAEQT</sequence>
<dbReference type="EMBL" id="JARACI010000114">
    <property type="protein sequence ID" value="MDD9204940.1"/>
    <property type="molecule type" value="Genomic_DNA"/>
</dbReference>
<dbReference type="Proteomes" id="UP001165561">
    <property type="component" value="Unassembled WGS sequence"/>
</dbReference>
<gene>
    <name evidence="2" type="ORF">PU560_00505</name>
</gene>
<evidence type="ECO:0000259" key="1">
    <source>
        <dbReference type="Pfam" id="PF01996"/>
    </source>
</evidence>
<name>A0ABT5TUW7_9MICO</name>
<feature type="domain" description="Coenzyme F420:L-glutamate ligase-like" evidence="1">
    <location>
        <begin position="11"/>
        <end position="66"/>
    </location>
</feature>
<dbReference type="Gene3D" id="3.30.1330.100">
    <property type="entry name" value="CofE-like"/>
    <property type="match status" value="1"/>
</dbReference>
<evidence type="ECO:0000313" key="3">
    <source>
        <dbReference type="Proteomes" id="UP001165561"/>
    </source>
</evidence>
<evidence type="ECO:0000313" key="2">
    <source>
        <dbReference type="EMBL" id="MDD9204940.1"/>
    </source>
</evidence>
<keyword evidence="3" id="KW-1185">Reference proteome</keyword>
<keyword evidence="2" id="KW-0436">Ligase</keyword>
<dbReference type="InterPro" id="IPR002847">
    <property type="entry name" value="F420-0_gamma-glut_ligase-dom"/>
</dbReference>
<reference evidence="2" key="1">
    <citation type="submission" date="2023-02" db="EMBL/GenBank/DDBJ databases">
        <title>Georgenia sp.10Sc9-8, isolated from a soil sample collected from the Taklamakan desert.</title>
        <authorList>
            <person name="Liu S."/>
        </authorList>
    </citation>
    <scope>NUCLEOTIDE SEQUENCE</scope>
    <source>
        <strain evidence="2">10Sc9-8</strain>
    </source>
</reference>
<comment type="caution">
    <text evidence="2">The sequence shown here is derived from an EMBL/GenBank/DDBJ whole genome shotgun (WGS) entry which is preliminary data.</text>
</comment>